<name>A0A7J6V9K1_THATH</name>
<organism evidence="1 2">
    <name type="scientific">Thalictrum thalictroides</name>
    <name type="common">Rue-anemone</name>
    <name type="synonym">Anemone thalictroides</name>
    <dbReference type="NCBI Taxonomy" id="46969"/>
    <lineage>
        <taxon>Eukaryota</taxon>
        <taxon>Viridiplantae</taxon>
        <taxon>Streptophyta</taxon>
        <taxon>Embryophyta</taxon>
        <taxon>Tracheophyta</taxon>
        <taxon>Spermatophyta</taxon>
        <taxon>Magnoliopsida</taxon>
        <taxon>Ranunculales</taxon>
        <taxon>Ranunculaceae</taxon>
        <taxon>Thalictroideae</taxon>
        <taxon>Thalictrum</taxon>
    </lineage>
</organism>
<accession>A0A7J6V9K1</accession>
<evidence type="ECO:0000313" key="1">
    <source>
        <dbReference type="EMBL" id="KAF5181719.1"/>
    </source>
</evidence>
<sequence>MWGVFANFPTFHTPCSQTRSAPIKTYCAFVLRRRIASYSVNHGLRLVLTQVQMCNCSIFTRYEREEKRDVTTNKLFQKDVT</sequence>
<proteinExistence type="predicted"/>
<gene>
    <name evidence="1" type="ORF">FRX31_028694</name>
</gene>
<dbReference type="AlphaFoldDB" id="A0A7J6V9K1"/>
<keyword evidence="2" id="KW-1185">Reference proteome</keyword>
<dbReference type="EMBL" id="JABWDY010035805">
    <property type="protein sequence ID" value="KAF5181719.1"/>
    <property type="molecule type" value="Genomic_DNA"/>
</dbReference>
<reference evidence="1 2" key="1">
    <citation type="submission" date="2020-06" db="EMBL/GenBank/DDBJ databases">
        <title>Transcriptomic and genomic resources for Thalictrum thalictroides and T. hernandezii: Facilitating candidate gene discovery in an emerging model plant lineage.</title>
        <authorList>
            <person name="Arias T."/>
            <person name="Riano-Pachon D.M."/>
            <person name="Di Stilio V.S."/>
        </authorList>
    </citation>
    <scope>NUCLEOTIDE SEQUENCE [LARGE SCALE GENOMIC DNA]</scope>
    <source>
        <strain evidence="2">cv. WT478/WT964</strain>
        <tissue evidence="1">Leaves</tissue>
    </source>
</reference>
<comment type="caution">
    <text evidence="1">The sequence shown here is derived from an EMBL/GenBank/DDBJ whole genome shotgun (WGS) entry which is preliminary data.</text>
</comment>
<protein>
    <submittedName>
        <fullName evidence="1">Uncharacterized protein</fullName>
    </submittedName>
</protein>
<dbReference type="Proteomes" id="UP000554482">
    <property type="component" value="Unassembled WGS sequence"/>
</dbReference>
<evidence type="ECO:0000313" key="2">
    <source>
        <dbReference type="Proteomes" id="UP000554482"/>
    </source>
</evidence>